<keyword evidence="1" id="KW-0479">Metal-binding</keyword>
<dbReference type="SMART" id="SM00692">
    <property type="entry name" value="DM3"/>
    <property type="match status" value="1"/>
</dbReference>
<reference evidence="7" key="3">
    <citation type="submission" date="2025-09" db="UniProtKB">
        <authorList>
            <consortium name="Ensembl"/>
        </authorList>
    </citation>
    <scope>IDENTIFICATION</scope>
</reference>
<evidence type="ECO:0000313" key="7">
    <source>
        <dbReference type="Ensembl" id="ENSTRUP00000012959.3"/>
    </source>
</evidence>
<protein>
    <recommendedName>
        <fullName evidence="6">THAP-type domain-containing protein</fullName>
    </recommendedName>
</protein>
<sequence>MPDFCAAYGCSNERNAQTKSRGITFHRFPKDSTLRKQWELAVKRKDFVASGRSLLCSEHFRPHEFDSTGQTVRLRHGVKPSVFNFPSRSQKVFVPFYACMCRDKVRCAF</sequence>
<dbReference type="Gene3D" id="6.20.210.20">
    <property type="entry name" value="THAP domain"/>
    <property type="match status" value="1"/>
</dbReference>
<dbReference type="InParanoid" id="H2SKM6"/>
<dbReference type="GO" id="GO:0003677">
    <property type="term" value="F:DNA binding"/>
    <property type="evidence" value="ECO:0007669"/>
    <property type="project" value="UniProtKB-UniRule"/>
</dbReference>
<feature type="domain" description="THAP-type" evidence="6">
    <location>
        <begin position="1"/>
        <end position="83"/>
    </location>
</feature>
<dbReference type="Pfam" id="PF05485">
    <property type="entry name" value="THAP"/>
    <property type="match status" value="1"/>
</dbReference>
<dbReference type="OMA" id="HCTAYNC"/>
<keyword evidence="2 5" id="KW-0863">Zinc-finger</keyword>
<dbReference type="PROSITE" id="PS50950">
    <property type="entry name" value="ZF_THAP"/>
    <property type="match status" value="1"/>
</dbReference>
<dbReference type="STRING" id="31033.ENSTRUP00000012959"/>
<reference evidence="7" key="2">
    <citation type="submission" date="2025-08" db="UniProtKB">
        <authorList>
            <consortium name="Ensembl"/>
        </authorList>
    </citation>
    <scope>IDENTIFICATION</scope>
</reference>
<dbReference type="PANTHER" id="PTHR47577">
    <property type="entry name" value="THAP DOMAIN-CONTAINING PROTEIN 6"/>
    <property type="match status" value="1"/>
</dbReference>
<evidence type="ECO:0000256" key="4">
    <source>
        <dbReference type="ARBA" id="ARBA00023125"/>
    </source>
</evidence>
<keyword evidence="4 5" id="KW-0238">DNA-binding</keyword>
<evidence type="ECO:0000256" key="3">
    <source>
        <dbReference type="ARBA" id="ARBA00022833"/>
    </source>
</evidence>
<dbReference type="InterPro" id="IPR038441">
    <property type="entry name" value="THAP_Znf_sf"/>
</dbReference>
<dbReference type="PANTHER" id="PTHR47577:SF1">
    <property type="entry name" value="THAP DOMAIN-CONTAINING PROTEIN 6"/>
    <property type="match status" value="1"/>
</dbReference>
<evidence type="ECO:0000256" key="5">
    <source>
        <dbReference type="PROSITE-ProRule" id="PRU00309"/>
    </source>
</evidence>
<dbReference type="InterPro" id="IPR006612">
    <property type="entry name" value="THAP_Znf"/>
</dbReference>
<dbReference type="GO" id="GO:0008270">
    <property type="term" value="F:zinc ion binding"/>
    <property type="evidence" value="ECO:0007669"/>
    <property type="project" value="UniProtKB-KW"/>
</dbReference>
<dbReference type="GeneTree" id="ENSGT00940000165627"/>
<dbReference type="Ensembl" id="ENSTRUT00000013020.3">
    <property type="protein sequence ID" value="ENSTRUP00000012959.3"/>
    <property type="gene ID" value="ENSTRUG00000005398.3"/>
</dbReference>
<reference evidence="7 8" key="1">
    <citation type="journal article" date="2011" name="Genome Biol. Evol.">
        <title>Integration of the genetic map and genome assembly of fugu facilitates insights into distinct features of genome evolution in teleosts and mammals.</title>
        <authorList>
            <person name="Kai W."/>
            <person name="Kikuchi K."/>
            <person name="Tohari S."/>
            <person name="Chew A.K."/>
            <person name="Tay A."/>
            <person name="Fujiwara A."/>
            <person name="Hosoya S."/>
            <person name="Suetake H."/>
            <person name="Naruse K."/>
            <person name="Brenner S."/>
            <person name="Suzuki Y."/>
            <person name="Venkatesh B."/>
        </authorList>
    </citation>
    <scope>NUCLEOTIDE SEQUENCE [LARGE SCALE GENOMIC DNA]</scope>
</reference>
<dbReference type="Proteomes" id="UP000005226">
    <property type="component" value="Chromosome 8"/>
</dbReference>
<keyword evidence="3" id="KW-0862">Zinc</keyword>
<evidence type="ECO:0000313" key="8">
    <source>
        <dbReference type="Proteomes" id="UP000005226"/>
    </source>
</evidence>
<organism evidence="7 8">
    <name type="scientific">Takifugu rubripes</name>
    <name type="common">Japanese pufferfish</name>
    <name type="synonym">Fugu rubripes</name>
    <dbReference type="NCBI Taxonomy" id="31033"/>
    <lineage>
        <taxon>Eukaryota</taxon>
        <taxon>Metazoa</taxon>
        <taxon>Chordata</taxon>
        <taxon>Craniata</taxon>
        <taxon>Vertebrata</taxon>
        <taxon>Euteleostomi</taxon>
        <taxon>Actinopterygii</taxon>
        <taxon>Neopterygii</taxon>
        <taxon>Teleostei</taxon>
        <taxon>Neoteleostei</taxon>
        <taxon>Acanthomorphata</taxon>
        <taxon>Eupercaria</taxon>
        <taxon>Tetraodontiformes</taxon>
        <taxon>Tetradontoidea</taxon>
        <taxon>Tetraodontidae</taxon>
        <taxon>Takifugu</taxon>
    </lineage>
</organism>
<accession>H2SKM6</accession>
<dbReference type="SMART" id="SM00980">
    <property type="entry name" value="THAP"/>
    <property type="match status" value="1"/>
</dbReference>
<evidence type="ECO:0000256" key="2">
    <source>
        <dbReference type="ARBA" id="ARBA00022771"/>
    </source>
</evidence>
<evidence type="ECO:0000259" key="6">
    <source>
        <dbReference type="PROSITE" id="PS50950"/>
    </source>
</evidence>
<name>H2SKM6_TAKRU</name>
<evidence type="ECO:0000256" key="1">
    <source>
        <dbReference type="ARBA" id="ARBA00022723"/>
    </source>
</evidence>
<dbReference type="SUPFAM" id="SSF57716">
    <property type="entry name" value="Glucocorticoid receptor-like (DNA-binding domain)"/>
    <property type="match status" value="1"/>
</dbReference>
<dbReference type="HOGENOM" id="CLU_076186_2_0_1"/>
<keyword evidence="8" id="KW-1185">Reference proteome</keyword>
<dbReference type="AlphaFoldDB" id="H2SKM6"/>
<proteinExistence type="predicted"/>